<dbReference type="Pfam" id="PF02536">
    <property type="entry name" value="mTERF"/>
    <property type="match status" value="2"/>
</dbReference>
<dbReference type="Gene3D" id="1.25.70.10">
    <property type="entry name" value="Transcription termination factor 3, mitochondrial"/>
    <property type="match status" value="2"/>
</dbReference>
<protein>
    <submittedName>
        <fullName evidence="4">Plastid transcriptionally active 15 protein</fullName>
    </submittedName>
    <submittedName>
        <fullName evidence="5">Putative transcription regulator mTERF family</fullName>
    </submittedName>
</protein>
<dbReference type="Gramene" id="rna18235">
    <property type="protein sequence ID" value="RHN69724.1"/>
    <property type="gene ID" value="gene18235"/>
</dbReference>
<dbReference type="GO" id="GO:0009658">
    <property type="term" value="P:chloroplast organization"/>
    <property type="evidence" value="ECO:0000318"/>
    <property type="project" value="GO_Central"/>
</dbReference>
<keyword evidence="7" id="KW-1185">Reference proteome</keyword>
<evidence type="ECO:0000256" key="2">
    <source>
        <dbReference type="ARBA" id="ARBA00022472"/>
    </source>
</evidence>
<evidence type="ECO:0000256" key="1">
    <source>
        <dbReference type="ARBA" id="ARBA00007692"/>
    </source>
</evidence>
<reference evidence="8" key="4">
    <citation type="journal article" date="2018" name="Nat. Plants">
        <title>Whole-genome landscape of Medicago truncatula symbiotic genes.</title>
        <authorList>
            <person name="Pecrix Y."/>
            <person name="Staton S.E."/>
            <person name="Sallet E."/>
            <person name="Lelandais-Briere C."/>
            <person name="Moreau S."/>
            <person name="Carrere S."/>
            <person name="Blein T."/>
            <person name="Jardinaud M.F."/>
            <person name="Latrasse D."/>
            <person name="Zouine M."/>
            <person name="Zahm M."/>
            <person name="Kreplak J."/>
            <person name="Mayjonade B."/>
            <person name="Satge C."/>
            <person name="Perez M."/>
            <person name="Cauet S."/>
            <person name="Marande W."/>
            <person name="Chantry-Darmon C."/>
            <person name="Lopez-Roques C."/>
            <person name="Bouchez O."/>
            <person name="Berard A."/>
            <person name="Debelle F."/>
            <person name="Munos S."/>
            <person name="Bendahmane A."/>
            <person name="Berges H."/>
            <person name="Niebel A."/>
            <person name="Buitink J."/>
            <person name="Frugier F."/>
            <person name="Benhamed M."/>
            <person name="Crespi M."/>
            <person name="Gouzy J."/>
            <person name="Gamas P."/>
        </authorList>
    </citation>
    <scope>NUCLEOTIDE SEQUENCE [LARGE SCALE GENOMIC DNA]</scope>
    <source>
        <strain evidence="8">cv. Jemalong A17</strain>
    </source>
</reference>
<dbReference type="Proteomes" id="UP000265566">
    <property type="component" value="Chromosome 3"/>
</dbReference>
<dbReference type="Proteomes" id="UP000002051">
    <property type="component" value="Chromosome 3"/>
</dbReference>
<keyword evidence="3" id="KW-0809">Transit peptide</keyword>
<accession>G7J8Z8</accession>
<dbReference type="PANTHER" id="PTHR13068:SF135">
    <property type="entry name" value="TRANSCRIPTION TERMINATION FACTOR MTERF8, CHLOROPLASTIC"/>
    <property type="match status" value="1"/>
</dbReference>
<sequence>MALAALASCSFSITTFHPYYPSNPSHSRSPSTFSPHLQTQSSFSFLAKSPPPNNHFFRFHFRPSILCRCSSYSPNVNTYIGTLVSLFEEIGISFKQTELLLLNAPELNSIPLDSLRDRVFSLYSLGLDRVSINHLVTERLTVLTANEIDPLLSFLRNELQGQLEKSKLKRLLLANETKNLSGFPQKVRLLVDSGIPVDKIVHVLNKVNLSKAICHRSIDEIERIIDFLKPFGGIHLIVKHPVILNCDLHNQLIPRIRVLTALSGGDEDSIGKVLNRFPIILNYSVEHLEEHIKFLRCFADLDDQQIFKIVLVFPAIFTSSRERKLRPRIQFLKECGLDADEIFKLLTKAALFLSISFRSNLAYKLGVLVKIGYKYRTKELAVAIAASTRISCENMQKMVSLFLNYGFSLEDIFAMSKKHPQILQYHHASLEKKMDYMIEEMNRDIQELLDFPAYLGYKLDDRIKHRYEIKKDLRGEQMSINKLLTVSSENFTGKRKKVSSVKSELK</sequence>
<dbReference type="GO" id="GO:0005739">
    <property type="term" value="C:mitochondrion"/>
    <property type="evidence" value="ECO:0007669"/>
    <property type="project" value="GOC"/>
</dbReference>
<dbReference type="KEGG" id="mtr:11421673"/>
<dbReference type="OMA" id="LHPRIDF"/>
<dbReference type="GO" id="GO:0003729">
    <property type="term" value="F:mRNA binding"/>
    <property type="evidence" value="ECO:0007669"/>
    <property type="project" value="EnsemblPlants"/>
</dbReference>
<dbReference type="InterPro" id="IPR038538">
    <property type="entry name" value="MTERF_sf"/>
</dbReference>
<dbReference type="EMBL" id="CM001219">
    <property type="protein sequence ID" value="AES72631.1"/>
    <property type="molecule type" value="Genomic_DNA"/>
</dbReference>
<evidence type="ECO:0000313" key="4">
    <source>
        <dbReference type="EMBL" id="AES72631.1"/>
    </source>
</evidence>
<dbReference type="GO" id="GO:0006393">
    <property type="term" value="P:termination of mitochondrial transcription"/>
    <property type="evidence" value="ECO:0007669"/>
    <property type="project" value="EnsemblPlants"/>
</dbReference>
<dbReference type="GO" id="GO:0009507">
    <property type="term" value="C:chloroplast"/>
    <property type="evidence" value="ECO:0000318"/>
    <property type="project" value="GO_Central"/>
</dbReference>
<comment type="similarity">
    <text evidence="1">Belongs to the mTERF family.</text>
</comment>
<organism evidence="4 7">
    <name type="scientific">Medicago truncatula</name>
    <name type="common">Barrel medic</name>
    <name type="synonym">Medicago tribuloides</name>
    <dbReference type="NCBI Taxonomy" id="3880"/>
    <lineage>
        <taxon>Eukaryota</taxon>
        <taxon>Viridiplantae</taxon>
        <taxon>Streptophyta</taxon>
        <taxon>Embryophyta</taxon>
        <taxon>Tracheophyta</taxon>
        <taxon>Spermatophyta</taxon>
        <taxon>Magnoliopsida</taxon>
        <taxon>eudicotyledons</taxon>
        <taxon>Gunneridae</taxon>
        <taxon>Pentapetalae</taxon>
        <taxon>rosids</taxon>
        <taxon>fabids</taxon>
        <taxon>Fabales</taxon>
        <taxon>Fabaceae</taxon>
        <taxon>Papilionoideae</taxon>
        <taxon>50 kb inversion clade</taxon>
        <taxon>NPAAA clade</taxon>
        <taxon>Hologalegina</taxon>
        <taxon>IRL clade</taxon>
        <taxon>Trifolieae</taxon>
        <taxon>Medicago</taxon>
    </lineage>
</organism>
<keyword evidence="2" id="KW-0804">Transcription</keyword>
<gene>
    <name evidence="6" type="primary">11421673</name>
    <name evidence="4" type="ordered locus">MTR_3g092710</name>
    <name evidence="5" type="ORF">MtrunA17_Chr3g0127891</name>
</gene>
<dbReference type="GO" id="GO:0015979">
    <property type="term" value="P:photosynthesis"/>
    <property type="evidence" value="ECO:0007669"/>
    <property type="project" value="EnsemblPlants"/>
</dbReference>
<evidence type="ECO:0000256" key="3">
    <source>
        <dbReference type="ARBA" id="ARBA00022946"/>
    </source>
</evidence>
<evidence type="ECO:0000313" key="5">
    <source>
        <dbReference type="EMBL" id="RHN69724.1"/>
    </source>
</evidence>
<dbReference type="PANTHER" id="PTHR13068">
    <property type="entry name" value="CGI-12 PROTEIN-RELATED"/>
    <property type="match status" value="1"/>
</dbReference>
<name>G7J8Z8_MEDTR</name>
<dbReference type="eggNOG" id="KOG1267">
    <property type="taxonomic scope" value="Eukaryota"/>
</dbReference>
<dbReference type="PaxDb" id="3880-AES72631"/>
<dbReference type="EnsemblPlants" id="AES72631">
    <property type="protein sequence ID" value="AES72631"/>
    <property type="gene ID" value="MTR_3g092710"/>
</dbReference>
<dbReference type="EMBL" id="PSQE01000003">
    <property type="protein sequence ID" value="RHN69724.1"/>
    <property type="molecule type" value="Genomic_DNA"/>
</dbReference>
<evidence type="ECO:0000313" key="7">
    <source>
        <dbReference type="Proteomes" id="UP000002051"/>
    </source>
</evidence>
<keyword evidence="2" id="KW-0806">Transcription termination</keyword>
<evidence type="ECO:0000313" key="6">
    <source>
        <dbReference type="EnsemblPlants" id="AES72631"/>
    </source>
</evidence>
<dbReference type="SMART" id="SM00733">
    <property type="entry name" value="Mterf"/>
    <property type="match status" value="7"/>
</dbReference>
<dbReference type="STRING" id="3880.G7J8Z8"/>
<reference evidence="6" key="3">
    <citation type="submission" date="2015-04" db="UniProtKB">
        <authorList>
            <consortium name="EnsemblPlants"/>
        </authorList>
    </citation>
    <scope>IDENTIFICATION</scope>
    <source>
        <strain evidence="6">cv. Jemalong A17</strain>
    </source>
</reference>
<dbReference type="HOGENOM" id="CLU_547927_0_0_1"/>
<reference evidence="4 7" key="1">
    <citation type="journal article" date="2011" name="Nature">
        <title>The Medicago genome provides insight into the evolution of rhizobial symbioses.</title>
        <authorList>
            <person name="Young N.D."/>
            <person name="Debelle F."/>
            <person name="Oldroyd G.E."/>
            <person name="Geurts R."/>
            <person name="Cannon S.B."/>
            <person name="Udvardi M.K."/>
            <person name="Benedito V.A."/>
            <person name="Mayer K.F."/>
            <person name="Gouzy J."/>
            <person name="Schoof H."/>
            <person name="Van de Peer Y."/>
            <person name="Proost S."/>
            <person name="Cook D.R."/>
            <person name="Meyers B.C."/>
            <person name="Spannagl M."/>
            <person name="Cheung F."/>
            <person name="De Mita S."/>
            <person name="Krishnakumar V."/>
            <person name="Gundlach H."/>
            <person name="Zhou S."/>
            <person name="Mudge J."/>
            <person name="Bharti A.K."/>
            <person name="Murray J.D."/>
            <person name="Naoumkina M.A."/>
            <person name="Rosen B."/>
            <person name="Silverstein K.A."/>
            <person name="Tang H."/>
            <person name="Rombauts S."/>
            <person name="Zhao P.X."/>
            <person name="Zhou P."/>
            <person name="Barbe V."/>
            <person name="Bardou P."/>
            <person name="Bechner M."/>
            <person name="Bellec A."/>
            <person name="Berger A."/>
            <person name="Berges H."/>
            <person name="Bidwell S."/>
            <person name="Bisseling T."/>
            <person name="Choisne N."/>
            <person name="Couloux A."/>
            <person name="Denny R."/>
            <person name="Deshpande S."/>
            <person name="Dai X."/>
            <person name="Doyle J.J."/>
            <person name="Dudez A.M."/>
            <person name="Farmer A.D."/>
            <person name="Fouteau S."/>
            <person name="Franken C."/>
            <person name="Gibelin C."/>
            <person name="Gish J."/>
            <person name="Goldstein S."/>
            <person name="Gonzalez A.J."/>
            <person name="Green P.J."/>
            <person name="Hallab A."/>
            <person name="Hartog M."/>
            <person name="Hua A."/>
            <person name="Humphray S.J."/>
            <person name="Jeong D.H."/>
            <person name="Jing Y."/>
            <person name="Jocker A."/>
            <person name="Kenton S.M."/>
            <person name="Kim D.J."/>
            <person name="Klee K."/>
            <person name="Lai H."/>
            <person name="Lang C."/>
            <person name="Lin S."/>
            <person name="Macmil S.L."/>
            <person name="Magdelenat G."/>
            <person name="Matthews L."/>
            <person name="McCorrison J."/>
            <person name="Monaghan E.L."/>
            <person name="Mun J.H."/>
            <person name="Najar F.Z."/>
            <person name="Nicholson C."/>
            <person name="Noirot C."/>
            <person name="O'Bleness M."/>
            <person name="Paule C.R."/>
            <person name="Poulain J."/>
            <person name="Prion F."/>
            <person name="Qin B."/>
            <person name="Qu C."/>
            <person name="Retzel E.F."/>
            <person name="Riddle C."/>
            <person name="Sallet E."/>
            <person name="Samain S."/>
            <person name="Samson N."/>
            <person name="Sanders I."/>
            <person name="Saurat O."/>
            <person name="Scarpelli C."/>
            <person name="Schiex T."/>
            <person name="Segurens B."/>
            <person name="Severin A.J."/>
            <person name="Sherrier D.J."/>
            <person name="Shi R."/>
            <person name="Sims S."/>
            <person name="Singer S.R."/>
            <person name="Sinharoy S."/>
            <person name="Sterck L."/>
            <person name="Viollet A."/>
            <person name="Wang B.B."/>
            <person name="Wang K."/>
            <person name="Wang M."/>
            <person name="Wang X."/>
            <person name="Warfsmann J."/>
            <person name="Weissenbach J."/>
            <person name="White D.D."/>
            <person name="White J.D."/>
            <person name="Wiley G.B."/>
            <person name="Wincker P."/>
            <person name="Xing Y."/>
            <person name="Yang L."/>
            <person name="Yao Z."/>
            <person name="Ying F."/>
            <person name="Zhai J."/>
            <person name="Zhou L."/>
            <person name="Zuber A."/>
            <person name="Denarie J."/>
            <person name="Dixon R.A."/>
            <person name="May G.D."/>
            <person name="Schwartz D.C."/>
            <person name="Rogers J."/>
            <person name="Quetier F."/>
            <person name="Town C.D."/>
            <person name="Roe B.A."/>
        </authorList>
    </citation>
    <scope>NUCLEOTIDE SEQUENCE [LARGE SCALE GENOMIC DNA]</scope>
    <source>
        <strain evidence="4">A17</strain>
        <strain evidence="6 7">cv. Jemalong A17</strain>
    </source>
</reference>
<evidence type="ECO:0000313" key="8">
    <source>
        <dbReference type="Proteomes" id="UP000265566"/>
    </source>
</evidence>
<reference evidence="5" key="5">
    <citation type="journal article" date="2018" name="Nat. Plants">
        <title>Whole-genome landscape of Medicago truncatula symbiotic genes.</title>
        <authorList>
            <person name="Pecrix Y."/>
            <person name="Gamas P."/>
            <person name="Carrere S."/>
        </authorList>
    </citation>
    <scope>NUCLEOTIDE SEQUENCE</scope>
    <source>
        <tissue evidence="5">Leaves</tissue>
    </source>
</reference>
<reference evidence="4 7" key="2">
    <citation type="journal article" date="2014" name="BMC Genomics">
        <title>An improved genome release (version Mt4.0) for the model legume Medicago truncatula.</title>
        <authorList>
            <person name="Tang H."/>
            <person name="Krishnakumar V."/>
            <person name="Bidwell S."/>
            <person name="Rosen B."/>
            <person name="Chan A."/>
            <person name="Zhou S."/>
            <person name="Gentzbittel L."/>
            <person name="Childs K.L."/>
            <person name="Yandell M."/>
            <person name="Gundlach H."/>
            <person name="Mayer K.F."/>
            <person name="Schwartz D.C."/>
            <person name="Town C.D."/>
        </authorList>
    </citation>
    <scope>GENOME REANNOTATION</scope>
    <source>
        <strain evidence="6 7">cv. Jemalong A17</strain>
    </source>
</reference>
<dbReference type="AlphaFoldDB" id="G7J8Z8"/>
<dbReference type="InterPro" id="IPR003690">
    <property type="entry name" value="MTERF"/>
</dbReference>
<proteinExistence type="inferred from homology"/>
<keyword evidence="2" id="KW-0805">Transcription regulation</keyword>
<dbReference type="OrthoDB" id="637682at2759"/>